<sequence>MNESIVLHIENLCFEAIIGVLPQERIKPQKLIIEAHITYIYDDECYLNYAKICEQIEHYIQSNTYGLLESALIDISHKLKAHFSNITHLTLCIKKPQILAPCVVGASITKVF</sequence>
<dbReference type="OrthoDB" id="5373183at2"/>
<keyword evidence="3" id="KW-1185">Reference proteome</keyword>
<comment type="caution">
    <text evidence="2">The sequence shown here is derived from an EMBL/GenBank/DDBJ whole genome shotgun (WGS) entry which is preliminary data.</text>
</comment>
<dbReference type="NCBIfam" id="TIGR00526">
    <property type="entry name" value="folB_dom"/>
    <property type="match status" value="1"/>
</dbReference>
<dbReference type="Gene3D" id="3.30.1130.10">
    <property type="match status" value="1"/>
</dbReference>
<dbReference type="SMART" id="SM00905">
    <property type="entry name" value="FolB"/>
    <property type="match status" value="1"/>
</dbReference>
<dbReference type="InterPro" id="IPR043133">
    <property type="entry name" value="GTP-CH-I_C/QueF"/>
</dbReference>
<gene>
    <name evidence="2" type="ORF">CQA63_05575</name>
</gene>
<reference evidence="2 3" key="1">
    <citation type="submission" date="2018-04" db="EMBL/GenBank/DDBJ databases">
        <title>Novel Campyloabacter and Helicobacter Species and Strains.</title>
        <authorList>
            <person name="Mannion A.J."/>
            <person name="Shen Z."/>
            <person name="Fox J.G."/>
        </authorList>
    </citation>
    <scope>NUCLEOTIDE SEQUENCE [LARGE SCALE GENOMIC DNA]</scope>
    <source>
        <strain evidence="2 3">MIT 98-6070</strain>
    </source>
</reference>
<evidence type="ECO:0000313" key="3">
    <source>
        <dbReference type="Proteomes" id="UP000256599"/>
    </source>
</evidence>
<dbReference type="SUPFAM" id="SSF55620">
    <property type="entry name" value="Tetrahydrobiopterin biosynthesis enzymes-like"/>
    <property type="match status" value="1"/>
</dbReference>
<feature type="domain" description="Dihydroneopterin aldolase/epimerase" evidence="1">
    <location>
        <begin position="7"/>
        <end position="110"/>
    </location>
</feature>
<dbReference type="AlphaFoldDB" id="A0A3D8I3L4"/>
<dbReference type="EMBL" id="NXLR01000009">
    <property type="protein sequence ID" value="RDU59722.1"/>
    <property type="molecule type" value="Genomic_DNA"/>
</dbReference>
<evidence type="ECO:0000259" key="1">
    <source>
        <dbReference type="SMART" id="SM00905"/>
    </source>
</evidence>
<dbReference type="GO" id="GO:0006760">
    <property type="term" value="P:folic acid-containing compound metabolic process"/>
    <property type="evidence" value="ECO:0007669"/>
    <property type="project" value="InterPro"/>
</dbReference>
<proteinExistence type="predicted"/>
<protein>
    <submittedName>
        <fullName evidence="2">Dihydroneopterin aldolase</fullName>
    </submittedName>
</protein>
<organism evidence="2 3">
    <name type="scientific">Helicobacter marmotae</name>
    <dbReference type="NCBI Taxonomy" id="152490"/>
    <lineage>
        <taxon>Bacteria</taxon>
        <taxon>Pseudomonadati</taxon>
        <taxon>Campylobacterota</taxon>
        <taxon>Epsilonproteobacteria</taxon>
        <taxon>Campylobacterales</taxon>
        <taxon>Helicobacteraceae</taxon>
        <taxon>Helicobacter</taxon>
    </lineage>
</organism>
<dbReference type="GO" id="GO:0004150">
    <property type="term" value="F:dihydroneopterin aldolase activity"/>
    <property type="evidence" value="ECO:0007669"/>
    <property type="project" value="InterPro"/>
</dbReference>
<accession>A0A3D8I3L4</accession>
<evidence type="ECO:0000313" key="2">
    <source>
        <dbReference type="EMBL" id="RDU59722.1"/>
    </source>
</evidence>
<name>A0A3D8I3L4_9HELI</name>
<dbReference type="RefSeq" id="WP_104700002.1">
    <property type="nucleotide sequence ID" value="NZ_FZPP01000019.1"/>
</dbReference>
<dbReference type="Proteomes" id="UP000256599">
    <property type="component" value="Unassembled WGS sequence"/>
</dbReference>
<dbReference type="Pfam" id="PF02152">
    <property type="entry name" value="FolB"/>
    <property type="match status" value="1"/>
</dbReference>
<dbReference type="InterPro" id="IPR006157">
    <property type="entry name" value="FolB_dom"/>
</dbReference>